<dbReference type="RefSeq" id="WP_083049773.1">
    <property type="nucleotide sequence ID" value="NZ_MWQY01000007.1"/>
</dbReference>
<evidence type="ECO:0008006" key="3">
    <source>
        <dbReference type="Google" id="ProtNLM"/>
    </source>
</evidence>
<protein>
    <recommendedName>
        <fullName evidence="3">DUF4390 domain-containing protein</fullName>
    </recommendedName>
</protein>
<sequence length="186" mass="21480">MKKSKRSVLVLLALTAGIFLYSQEVSVDSVRRHGEIFLLDCRILLEDTRRLLSSLNEGNTVMIGIRLREGSSESSMFNPRAGYYEYQRRVSWDSVERLYVIEDPEGERRFFSHKDALLDAVLSFRELPIQVPSGKHSFRLRGEIQWKMLLPPLNILSPFLTKLRSAGEWKMIDLYRQKSSAGINAE</sequence>
<dbReference type="AlphaFoldDB" id="A0A1Y1RZA8"/>
<organism evidence="1 2">
    <name type="scientific">Marispirochaeta aestuarii</name>
    <dbReference type="NCBI Taxonomy" id="1963862"/>
    <lineage>
        <taxon>Bacteria</taxon>
        <taxon>Pseudomonadati</taxon>
        <taxon>Spirochaetota</taxon>
        <taxon>Spirochaetia</taxon>
        <taxon>Spirochaetales</taxon>
        <taxon>Spirochaetaceae</taxon>
        <taxon>Marispirochaeta</taxon>
    </lineage>
</organism>
<proteinExistence type="predicted"/>
<dbReference type="STRING" id="1963862.B4O97_07770"/>
<accession>A0A1Y1RZA8</accession>
<comment type="caution">
    <text evidence="1">The sequence shown here is derived from an EMBL/GenBank/DDBJ whole genome shotgun (WGS) entry which is preliminary data.</text>
</comment>
<dbReference type="Proteomes" id="UP000192343">
    <property type="component" value="Unassembled WGS sequence"/>
</dbReference>
<keyword evidence="2" id="KW-1185">Reference proteome</keyword>
<reference evidence="1 2" key="1">
    <citation type="submission" date="2017-03" db="EMBL/GenBank/DDBJ databases">
        <title>Draft Genome sequence of Marispirochaeta sp. strain JC444.</title>
        <authorList>
            <person name="Shivani Y."/>
            <person name="Subhash Y."/>
            <person name="Sasikala C."/>
            <person name="Ramana C."/>
        </authorList>
    </citation>
    <scope>NUCLEOTIDE SEQUENCE [LARGE SCALE GENOMIC DNA]</scope>
    <source>
        <strain evidence="1 2">JC444</strain>
    </source>
</reference>
<gene>
    <name evidence="1" type="ORF">B4O97_07770</name>
</gene>
<evidence type="ECO:0000313" key="1">
    <source>
        <dbReference type="EMBL" id="ORC35957.1"/>
    </source>
</evidence>
<dbReference type="EMBL" id="MWQY01000007">
    <property type="protein sequence ID" value="ORC35957.1"/>
    <property type="molecule type" value="Genomic_DNA"/>
</dbReference>
<dbReference type="OrthoDB" id="9886880at2"/>
<name>A0A1Y1RZA8_9SPIO</name>
<evidence type="ECO:0000313" key="2">
    <source>
        <dbReference type="Proteomes" id="UP000192343"/>
    </source>
</evidence>